<dbReference type="HAMAP" id="MF_03029">
    <property type="entry name" value="WDR12"/>
    <property type="match status" value="1"/>
</dbReference>
<reference evidence="9 10" key="1">
    <citation type="journal article" date="2019" name="PLoS Negl. Trop. Dis.">
        <title>Whole genome sequencing of Entamoeba nuttalli reveals mammalian host-related molecular signatures and a novel octapeptide-repeat surface protein.</title>
        <authorList>
            <person name="Tanaka M."/>
            <person name="Makiuchi T."/>
            <person name="Komiyama T."/>
            <person name="Shiina T."/>
            <person name="Osaki K."/>
            <person name="Tachibana H."/>
        </authorList>
    </citation>
    <scope>NUCLEOTIDE SEQUENCE [LARGE SCALE GENOMIC DNA]</scope>
    <source>
        <strain evidence="9 10">P19-061405</strain>
    </source>
</reference>
<evidence type="ECO:0000259" key="8">
    <source>
        <dbReference type="Pfam" id="PF08154"/>
    </source>
</evidence>
<dbReference type="PANTHER" id="PTHR22847:SF637">
    <property type="entry name" value="WD REPEAT DOMAIN 5B"/>
    <property type="match status" value="1"/>
</dbReference>
<dbReference type="InterPro" id="IPR028599">
    <property type="entry name" value="WDR12/Ytm1"/>
</dbReference>
<dbReference type="InterPro" id="IPR012972">
    <property type="entry name" value="NLE"/>
</dbReference>
<dbReference type="PRINTS" id="PR00320">
    <property type="entry name" value="GPROTEINBRPT"/>
</dbReference>
<dbReference type="SUPFAM" id="SSF50978">
    <property type="entry name" value="WD40 repeat-like"/>
    <property type="match status" value="1"/>
</dbReference>
<keyword evidence="1 6" id="KW-0690">Ribosome biogenesis</keyword>
<feature type="repeat" description="WD" evidence="7">
    <location>
        <begin position="327"/>
        <end position="369"/>
    </location>
</feature>
<gene>
    <name evidence="9" type="ORF">ENUP19_0057G0071</name>
</gene>
<feature type="repeat" description="WD" evidence="7">
    <location>
        <begin position="185"/>
        <end position="226"/>
    </location>
</feature>
<dbReference type="Pfam" id="PF00400">
    <property type="entry name" value="WD40"/>
    <property type="match status" value="3"/>
</dbReference>
<evidence type="ECO:0000256" key="6">
    <source>
        <dbReference type="HAMAP-Rule" id="MF_03029"/>
    </source>
</evidence>
<protein>
    <recommendedName>
        <fullName evidence="6">Ribosome biogenesis protein WDR12 homolog</fullName>
    </recommendedName>
</protein>
<comment type="function">
    <text evidence="6">Required for maturation of ribosomal RNAs and formation of the large ribosomal subunit.</text>
</comment>
<keyword evidence="2 6" id="KW-0698">rRNA processing</keyword>
<feature type="repeat" description="WD" evidence="7">
    <location>
        <begin position="244"/>
        <end position="284"/>
    </location>
</feature>
<keyword evidence="5 6" id="KW-0539">Nucleus</keyword>
<dbReference type="Pfam" id="PF08154">
    <property type="entry name" value="NLE"/>
    <property type="match status" value="1"/>
</dbReference>
<evidence type="ECO:0000256" key="2">
    <source>
        <dbReference type="ARBA" id="ARBA00022552"/>
    </source>
</evidence>
<dbReference type="InterPro" id="IPR020472">
    <property type="entry name" value="WD40_PAC1"/>
</dbReference>
<evidence type="ECO:0000313" key="10">
    <source>
        <dbReference type="Proteomes" id="UP001628156"/>
    </source>
</evidence>
<keyword evidence="3 7" id="KW-0853">WD repeat</keyword>
<keyword evidence="4" id="KW-0677">Repeat</keyword>
<comment type="subcellular location">
    <subcellularLocation>
        <location evidence="6">Nucleus</location>
        <location evidence="6">Nucleolus</location>
    </subcellularLocation>
    <subcellularLocation>
        <location evidence="6">Nucleus</location>
        <location evidence="6">Nucleoplasm</location>
    </subcellularLocation>
</comment>
<dbReference type="Gene3D" id="2.130.10.10">
    <property type="entry name" value="YVTN repeat-like/Quinoprotein amine dehydrogenase"/>
    <property type="match status" value="2"/>
</dbReference>
<comment type="similarity">
    <text evidence="6">Belongs to the WD repeat WDR12/YTM1 family.</text>
</comment>
<evidence type="ECO:0000256" key="1">
    <source>
        <dbReference type="ARBA" id="ARBA00022517"/>
    </source>
</evidence>
<evidence type="ECO:0000313" key="9">
    <source>
        <dbReference type="EMBL" id="GAB1220737.1"/>
    </source>
</evidence>
<evidence type="ECO:0000256" key="7">
    <source>
        <dbReference type="PROSITE-ProRule" id="PRU00221"/>
    </source>
</evidence>
<dbReference type="Proteomes" id="UP001628156">
    <property type="component" value="Unassembled WGS sequence"/>
</dbReference>
<feature type="domain" description="NLE" evidence="8">
    <location>
        <begin position="6"/>
        <end position="68"/>
    </location>
</feature>
<dbReference type="PANTHER" id="PTHR22847">
    <property type="entry name" value="WD40 REPEAT PROTEIN"/>
    <property type="match status" value="1"/>
</dbReference>
<comment type="caution">
    <text evidence="9">The sequence shown here is derived from an EMBL/GenBank/DDBJ whole genome shotgun (WGS) entry which is preliminary data.</text>
</comment>
<dbReference type="EMBL" id="BAAFRS010000057">
    <property type="protein sequence ID" value="GAB1220737.1"/>
    <property type="molecule type" value="Genomic_DNA"/>
</dbReference>
<dbReference type="PROSITE" id="PS50082">
    <property type="entry name" value="WD_REPEATS_2"/>
    <property type="match status" value="3"/>
</dbReference>
<dbReference type="SMART" id="SM00320">
    <property type="entry name" value="WD40"/>
    <property type="match status" value="6"/>
</dbReference>
<organism evidence="9 10">
    <name type="scientific">Entamoeba nuttalli</name>
    <dbReference type="NCBI Taxonomy" id="412467"/>
    <lineage>
        <taxon>Eukaryota</taxon>
        <taxon>Amoebozoa</taxon>
        <taxon>Evosea</taxon>
        <taxon>Archamoebae</taxon>
        <taxon>Mastigamoebida</taxon>
        <taxon>Entamoebidae</taxon>
        <taxon>Entamoeba</taxon>
    </lineage>
</organism>
<dbReference type="InterPro" id="IPR036322">
    <property type="entry name" value="WD40_repeat_dom_sf"/>
</dbReference>
<evidence type="ECO:0000256" key="3">
    <source>
        <dbReference type="ARBA" id="ARBA00022574"/>
    </source>
</evidence>
<name>A0ABQ0DCZ8_9EUKA</name>
<evidence type="ECO:0000256" key="5">
    <source>
        <dbReference type="ARBA" id="ARBA00023242"/>
    </source>
</evidence>
<dbReference type="InterPro" id="IPR019775">
    <property type="entry name" value="WD40_repeat_CS"/>
</dbReference>
<dbReference type="InterPro" id="IPR015943">
    <property type="entry name" value="WD40/YVTN_repeat-like_dom_sf"/>
</dbReference>
<dbReference type="PROSITE" id="PS00678">
    <property type="entry name" value="WD_REPEATS_1"/>
    <property type="match status" value="3"/>
</dbReference>
<proteinExistence type="inferred from homology"/>
<keyword evidence="10" id="KW-1185">Reference proteome</keyword>
<evidence type="ECO:0000256" key="4">
    <source>
        <dbReference type="ARBA" id="ARBA00022737"/>
    </source>
</evidence>
<accession>A0ABQ0DCZ8</accession>
<dbReference type="InterPro" id="IPR001680">
    <property type="entry name" value="WD40_rpt"/>
</dbReference>
<sequence>MTETTILVRFSTKLDGFQVSTTTFNVPSDSNRLALSRLINHLLQLPKVVPFDFIVGGEFLRTTLQEHLKEKNIPIESTVDIEYTVALPAPQPEWYNQQENWVTSLSYCSSFLFAGIANQSISANNESGIVCSTDALLSDGTTKRPVKTIDAFDNNGKIEVACGGKSNNIHIFSFENNTFIHSSVLTGHNGSIESLCYSPNGTHLVSGGWDKKVNVWDLNSGSTLQTTEKRSRSNIKTISEFTSLDGHLQAVTHCIWPVEKQILSSSLDGTIAIWDIQNTALASAYKTSKVATALDYSTVNSLIATGHNDSIIRLADPRESQITMKLLKSHKNLVTCVAWHPQSAYLLASAGYDNSIKIWDIRSITPLCTIPFSTKMTAVCWNETGDIFYSAGANGFMKAHKFTHTN</sequence>
<dbReference type="PROSITE" id="PS50294">
    <property type="entry name" value="WD_REPEATS_REGION"/>
    <property type="match status" value="2"/>
</dbReference>